<comment type="caution">
    <text evidence="1">The sequence shown here is derived from an EMBL/GenBank/DDBJ whole genome shotgun (WGS) entry which is preliminary data.</text>
</comment>
<dbReference type="EMBL" id="MU971382">
    <property type="protein sequence ID" value="KAK9236681.1"/>
    <property type="molecule type" value="Genomic_DNA"/>
</dbReference>
<keyword evidence="1" id="KW-0808">Transferase</keyword>
<evidence type="ECO:0000313" key="2">
    <source>
        <dbReference type="Proteomes" id="UP001433508"/>
    </source>
</evidence>
<keyword evidence="2" id="KW-1185">Reference proteome</keyword>
<reference evidence="2" key="1">
    <citation type="journal article" date="2024" name="Front. Bioeng. Biotechnol.">
        <title>Genome-scale model development and genomic sequencing of the oleaginous clade Lipomyces.</title>
        <authorList>
            <person name="Czajka J.J."/>
            <person name="Han Y."/>
            <person name="Kim J."/>
            <person name="Mondo S.J."/>
            <person name="Hofstad B.A."/>
            <person name="Robles A."/>
            <person name="Haridas S."/>
            <person name="Riley R."/>
            <person name="LaButti K."/>
            <person name="Pangilinan J."/>
            <person name="Andreopoulos W."/>
            <person name="Lipzen A."/>
            <person name="Yan J."/>
            <person name="Wang M."/>
            <person name="Ng V."/>
            <person name="Grigoriev I.V."/>
            <person name="Spatafora J.W."/>
            <person name="Magnuson J.K."/>
            <person name="Baker S.E."/>
            <person name="Pomraning K.R."/>
        </authorList>
    </citation>
    <scope>NUCLEOTIDE SEQUENCE [LARGE SCALE GENOMIC DNA]</scope>
    <source>
        <strain evidence="2">CBS 7786</strain>
    </source>
</reference>
<gene>
    <name evidence="1" type="ORF">V1525DRAFT_406235</name>
</gene>
<keyword evidence="1" id="KW-0418">Kinase</keyword>
<name>A0ACC3SYE8_LIPKO</name>
<accession>A0ACC3SYE8</accession>
<organism evidence="1 2">
    <name type="scientific">Lipomyces kononenkoae</name>
    <name type="common">Yeast</name>
    <dbReference type="NCBI Taxonomy" id="34357"/>
    <lineage>
        <taxon>Eukaryota</taxon>
        <taxon>Fungi</taxon>
        <taxon>Dikarya</taxon>
        <taxon>Ascomycota</taxon>
        <taxon>Saccharomycotina</taxon>
        <taxon>Lipomycetes</taxon>
        <taxon>Lipomycetales</taxon>
        <taxon>Lipomycetaceae</taxon>
        <taxon>Lipomyces</taxon>
    </lineage>
</organism>
<protein>
    <submittedName>
        <fullName evidence="1">Grpb/dephospho-CoA kinase</fullName>
    </submittedName>
</protein>
<proteinExistence type="predicted"/>
<evidence type="ECO:0000313" key="1">
    <source>
        <dbReference type="EMBL" id="KAK9236681.1"/>
    </source>
</evidence>
<dbReference type="Proteomes" id="UP001433508">
    <property type="component" value="Unassembled WGS sequence"/>
</dbReference>
<sequence length="192" mass="21422">MKVVIEPHNPLWIVEFNNVKASLETILKDVKPLAIEHVGSTSIPGLPAKPVIDIDIIVAHETLDSARQAMVQAGYVDFGEMGIRGRFAFQQPGFGKSDAALGEQRKSGEMRRNTYVVIEGCTSLKNHLDVKRVLLSDEGLRDEYGLVKMALAEKEWPNVDEYCKAKSEILSKILEKAQWSEEDLDEVKKANS</sequence>